<evidence type="ECO:0000256" key="4">
    <source>
        <dbReference type="SAM" id="Phobius"/>
    </source>
</evidence>
<dbReference type="Gene3D" id="3.40.50.300">
    <property type="entry name" value="P-loop containing nucleotide triphosphate hydrolases"/>
    <property type="match status" value="1"/>
</dbReference>
<dbReference type="InterPro" id="IPR002543">
    <property type="entry name" value="FtsK_dom"/>
</dbReference>
<evidence type="ECO:0000313" key="6">
    <source>
        <dbReference type="EMBL" id="TDO37176.1"/>
    </source>
</evidence>
<evidence type="ECO:0000259" key="5">
    <source>
        <dbReference type="PROSITE" id="PS50901"/>
    </source>
</evidence>
<gene>
    <name evidence="6" type="ORF">C8E87_0782</name>
</gene>
<protein>
    <submittedName>
        <fullName evidence="6">S-DNA-T family DNA segregation ATPase FtsK/SpoIIIE</fullName>
    </submittedName>
</protein>
<feature type="transmembrane region" description="Helical" evidence="4">
    <location>
        <begin position="126"/>
        <end position="143"/>
    </location>
</feature>
<dbReference type="GO" id="GO:0005524">
    <property type="term" value="F:ATP binding"/>
    <property type="evidence" value="ECO:0007669"/>
    <property type="project" value="UniProtKB-UniRule"/>
</dbReference>
<name>A0A4R6JQM2_9ACTN</name>
<reference evidence="6 7" key="1">
    <citation type="submission" date="2019-03" db="EMBL/GenBank/DDBJ databases">
        <title>Sequencing the genomes of 1000 actinobacteria strains.</title>
        <authorList>
            <person name="Klenk H.-P."/>
        </authorList>
    </citation>
    <scope>NUCLEOTIDE SEQUENCE [LARGE SCALE GENOMIC DNA]</scope>
    <source>
        <strain evidence="6 7">DSM 43805</strain>
    </source>
</reference>
<keyword evidence="1 3" id="KW-0547">Nucleotide-binding</keyword>
<keyword evidence="4" id="KW-0472">Membrane</keyword>
<evidence type="ECO:0000256" key="3">
    <source>
        <dbReference type="PROSITE-ProRule" id="PRU00289"/>
    </source>
</evidence>
<dbReference type="AlphaFoldDB" id="A0A4R6JQM2"/>
<organism evidence="6 7">
    <name type="scientific">Paractinoplanes brasiliensis</name>
    <dbReference type="NCBI Taxonomy" id="52695"/>
    <lineage>
        <taxon>Bacteria</taxon>
        <taxon>Bacillati</taxon>
        <taxon>Actinomycetota</taxon>
        <taxon>Actinomycetes</taxon>
        <taxon>Micromonosporales</taxon>
        <taxon>Micromonosporaceae</taxon>
        <taxon>Paractinoplanes</taxon>
    </lineage>
</organism>
<comment type="caution">
    <text evidence="6">The sequence shown here is derived from an EMBL/GenBank/DDBJ whole genome shotgun (WGS) entry which is preliminary data.</text>
</comment>
<dbReference type="SUPFAM" id="SSF52540">
    <property type="entry name" value="P-loop containing nucleoside triphosphate hydrolases"/>
    <property type="match status" value="1"/>
</dbReference>
<dbReference type="PROSITE" id="PS50901">
    <property type="entry name" value="FTSK"/>
    <property type="match status" value="1"/>
</dbReference>
<keyword evidence="7" id="KW-1185">Reference proteome</keyword>
<feature type="transmembrane region" description="Helical" evidence="4">
    <location>
        <begin position="101"/>
        <end position="120"/>
    </location>
</feature>
<keyword evidence="2 3" id="KW-0067">ATP-binding</keyword>
<dbReference type="EMBL" id="SNWR01000001">
    <property type="protein sequence ID" value="TDO37176.1"/>
    <property type="molecule type" value="Genomic_DNA"/>
</dbReference>
<dbReference type="GO" id="GO:0003677">
    <property type="term" value="F:DNA binding"/>
    <property type="evidence" value="ECO:0007669"/>
    <property type="project" value="InterPro"/>
</dbReference>
<accession>A0A4R6JQM2</accession>
<dbReference type="Proteomes" id="UP000294901">
    <property type="component" value="Unassembled WGS sequence"/>
</dbReference>
<feature type="transmembrane region" description="Helical" evidence="4">
    <location>
        <begin position="45"/>
        <end position="63"/>
    </location>
</feature>
<feature type="transmembrane region" description="Helical" evidence="4">
    <location>
        <begin position="69"/>
        <end position="89"/>
    </location>
</feature>
<dbReference type="PANTHER" id="PTHR22683">
    <property type="entry name" value="SPORULATION PROTEIN RELATED"/>
    <property type="match status" value="1"/>
</dbReference>
<evidence type="ECO:0000256" key="2">
    <source>
        <dbReference type="ARBA" id="ARBA00022840"/>
    </source>
</evidence>
<sequence length="580" mass="62738">MRAYGRRHRRWSRRNPQPLLLLPDEPLFIAAMAAIGRALFRYRSGLAPISAGLALAVAGFALHRTHPGAWPVVAVVTAGATLAAGLRGLPWGVTRTEERVYAATATTLAGCWLALATALGPGHRPLPTILVIFVVALGIPWWAHRRRRARVRVDRIIQAWPDLAETIGLDGSRVMSAVVDTWGWRARMKLRPGQSVADVVVRVPAIESALGTRPGAVRVEQDPAHAGRCTMRVLAVDPHAGAIPWPGPTARSLADPIELGVFEDATTVRVPLLRRHALIGGTTDSGKSGVLNVVLGNLAACSDVVLWGIDLKGGMELRPWAPCLARLATTPDEATRLLADAVAVLDARAHAASRDNTRVWEPTPDTPALVIVIDEYAELADTAPAAVTYAESVARRGRAVAVDLLAATQRPTQKAMGGGALRSQMSVRVCLRVRERRDVDLILDKGMLAAGWHAHTLDAPGKFYVLADGHNQPRRARAYLVTDDHVRETAARYADQRPELDPLSQAAIDDQPRAIESRSSNADDPEQALLTALDEAPDEGLTIPQLIDATGMRRTWVYDRLQALAATGRARQVSRGRWQA</sequence>
<dbReference type="InterPro" id="IPR050206">
    <property type="entry name" value="FtsK/SpoIIIE/SftA"/>
</dbReference>
<keyword evidence="4" id="KW-0812">Transmembrane</keyword>
<evidence type="ECO:0000313" key="7">
    <source>
        <dbReference type="Proteomes" id="UP000294901"/>
    </source>
</evidence>
<dbReference type="OrthoDB" id="3217500at2"/>
<dbReference type="Pfam" id="PF01580">
    <property type="entry name" value="FtsK_SpoIIIE"/>
    <property type="match status" value="1"/>
</dbReference>
<dbReference type="InterPro" id="IPR027417">
    <property type="entry name" value="P-loop_NTPase"/>
</dbReference>
<feature type="binding site" evidence="3">
    <location>
        <begin position="281"/>
        <end position="288"/>
    </location>
    <ligand>
        <name>ATP</name>
        <dbReference type="ChEBI" id="CHEBI:30616"/>
    </ligand>
</feature>
<feature type="domain" description="FtsK" evidence="5">
    <location>
        <begin position="254"/>
        <end position="440"/>
    </location>
</feature>
<evidence type="ECO:0000256" key="1">
    <source>
        <dbReference type="ARBA" id="ARBA00022741"/>
    </source>
</evidence>
<proteinExistence type="predicted"/>
<keyword evidence="4" id="KW-1133">Transmembrane helix</keyword>
<dbReference type="PANTHER" id="PTHR22683:SF41">
    <property type="entry name" value="DNA TRANSLOCASE FTSK"/>
    <property type="match status" value="1"/>
</dbReference>